<dbReference type="InterPro" id="IPR011989">
    <property type="entry name" value="ARM-like"/>
</dbReference>
<dbReference type="Pfam" id="PF08609">
    <property type="entry name" value="Fes1"/>
    <property type="match status" value="1"/>
</dbReference>
<protein>
    <recommendedName>
        <fullName evidence="2">Nucleotide exchange factor Fes1 domain-containing protein</fullName>
    </recommendedName>
</protein>
<evidence type="ECO:0000313" key="4">
    <source>
        <dbReference type="Proteomes" id="UP001157974"/>
    </source>
</evidence>
<reference evidence="3 4" key="1">
    <citation type="journal article" date="2023" name="Nat. Commun.">
        <title>Origin of minicircular mitochondrial genomes in red algae.</title>
        <authorList>
            <person name="Lee Y."/>
            <person name="Cho C.H."/>
            <person name="Lee Y.M."/>
            <person name="Park S.I."/>
            <person name="Yang J.H."/>
            <person name="West J.A."/>
            <person name="Bhattacharya D."/>
            <person name="Yoon H.S."/>
        </authorList>
    </citation>
    <scope>NUCLEOTIDE SEQUENCE [LARGE SCALE GENOMIC DNA]</scope>
    <source>
        <strain evidence="3 4">CCMP1338</strain>
        <tissue evidence="3">Whole cell</tissue>
    </source>
</reference>
<evidence type="ECO:0000256" key="1">
    <source>
        <dbReference type="ARBA" id="ARBA00022737"/>
    </source>
</evidence>
<evidence type="ECO:0000313" key="3">
    <source>
        <dbReference type="EMBL" id="KAJ8903409.1"/>
    </source>
</evidence>
<keyword evidence="4" id="KW-1185">Reference proteome</keyword>
<gene>
    <name evidence="3" type="ORF">NDN08_004517</name>
</gene>
<dbReference type="PANTHER" id="PTHR19316:SF18">
    <property type="entry name" value="HSP70-BINDING PROTEIN 1"/>
    <property type="match status" value="1"/>
</dbReference>
<dbReference type="AlphaFoldDB" id="A0AAV8ULI0"/>
<feature type="domain" description="Nucleotide exchange factor Fes1" evidence="2">
    <location>
        <begin position="10"/>
        <end position="90"/>
    </location>
</feature>
<dbReference type="GO" id="GO:0005783">
    <property type="term" value="C:endoplasmic reticulum"/>
    <property type="evidence" value="ECO:0007669"/>
    <property type="project" value="TreeGrafter"/>
</dbReference>
<dbReference type="GO" id="GO:0000774">
    <property type="term" value="F:adenyl-nucleotide exchange factor activity"/>
    <property type="evidence" value="ECO:0007669"/>
    <property type="project" value="TreeGrafter"/>
</dbReference>
<name>A0AAV8ULI0_9RHOD</name>
<dbReference type="InterPro" id="IPR050693">
    <property type="entry name" value="Hsp70_NEF-Inhibitors"/>
</dbReference>
<organism evidence="3 4">
    <name type="scientific">Rhodosorus marinus</name>
    <dbReference type="NCBI Taxonomy" id="101924"/>
    <lineage>
        <taxon>Eukaryota</taxon>
        <taxon>Rhodophyta</taxon>
        <taxon>Stylonematophyceae</taxon>
        <taxon>Stylonematales</taxon>
        <taxon>Stylonemataceae</taxon>
        <taxon>Rhodosorus</taxon>
    </lineage>
</organism>
<sequence length="293" mass="32416">MDGDPRLKSLNQVLKWSVKESTKDGAEVRKVDPKVVEENKHLLDELFKDEYGGIEALRKLAADESADVGDRAEALEALEEYAQDLNFAVNFGKVGVLRTALDVFRESEDSRLRANAVWLLGTSMQDVQSIKDELVEMGVIPVLKEALEDESSGKVRAKGVMASSALLRNSPQYEERFTAAGGLNAIGMRLLDTEQQPRERAMFFLEHSRRNKCDYFANYVSNDQSLTGNLLDRVAKDQDAAAAAAIAEAVEPSATTQDLFHAKANYLKDTAKSSKEPELKRALLKIVVKIPNA</sequence>
<dbReference type="EMBL" id="JAMWBK010000007">
    <property type="protein sequence ID" value="KAJ8903409.1"/>
    <property type="molecule type" value="Genomic_DNA"/>
</dbReference>
<evidence type="ECO:0000259" key="2">
    <source>
        <dbReference type="Pfam" id="PF08609"/>
    </source>
</evidence>
<dbReference type="Proteomes" id="UP001157974">
    <property type="component" value="Unassembled WGS sequence"/>
</dbReference>
<proteinExistence type="predicted"/>
<comment type="caution">
    <text evidence="3">The sequence shown here is derived from an EMBL/GenBank/DDBJ whole genome shotgun (WGS) entry which is preliminary data.</text>
</comment>
<dbReference type="InterPro" id="IPR013918">
    <property type="entry name" value="Nucleotide_exch_fac_Fes1"/>
</dbReference>
<keyword evidence="1" id="KW-0677">Repeat</keyword>
<dbReference type="InterPro" id="IPR016024">
    <property type="entry name" value="ARM-type_fold"/>
</dbReference>
<accession>A0AAV8ULI0</accession>
<dbReference type="PANTHER" id="PTHR19316">
    <property type="entry name" value="PROTEIN FOLDING REGULATOR"/>
    <property type="match status" value="1"/>
</dbReference>
<dbReference type="SUPFAM" id="SSF48371">
    <property type="entry name" value="ARM repeat"/>
    <property type="match status" value="1"/>
</dbReference>
<dbReference type="Gene3D" id="1.25.10.10">
    <property type="entry name" value="Leucine-rich Repeat Variant"/>
    <property type="match status" value="1"/>
</dbReference>